<feature type="domain" description="Flavodoxin-like" evidence="6">
    <location>
        <begin position="427"/>
        <end position="570"/>
    </location>
</feature>
<dbReference type="InterPro" id="IPR005625">
    <property type="entry name" value="PepSY-ass_TM"/>
</dbReference>
<dbReference type="InterPro" id="IPR001094">
    <property type="entry name" value="Flavdoxin-like"/>
</dbReference>
<keyword evidence="3" id="KW-0249">Electron transport</keyword>
<dbReference type="PANTHER" id="PTHR34219">
    <property type="entry name" value="IRON-REGULATED INNER MEMBRANE PROTEIN-RELATED"/>
    <property type="match status" value="1"/>
</dbReference>
<dbReference type="SUPFAM" id="SSF52218">
    <property type="entry name" value="Flavoproteins"/>
    <property type="match status" value="1"/>
</dbReference>
<protein>
    <submittedName>
        <fullName evidence="8">Sulfite reductase (NADPH) flavoprotein alpha-component</fullName>
    </submittedName>
</protein>
<dbReference type="PANTHER" id="PTHR34219:SF3">
    <property type="entry name" value="BLL7967 PROTEIN"/>
    <property type="match status" value="1"/>
</dbReference>
<keyword evidence="2" id="KW-0288">FMN</keyword>
<keyword evidence="5" id="KW-1133">Transmembrane helix</keyword>
<organism evidence="8 9">
    <name type="scientific">Paracidovorax anthurii</name>
    <dbReference type="NCBI Taxonomy" id="78229"/>
    <lineage>
        <taxon>Bacteria</taxon>
        <taxon>Pseudomonadati</taxon>
        <taxon>Pseudomonadota</taxon>
        <taxon>Betaproteobacteria</taxon>
        <taxon>Burkholderiales</taxon>
        <taxon>Comamonadaceae</taxon>
        <taxon>Paracidovorax</taxon>
    </lineage>
</organism>
<dbReference type="CDD" id="cd06200">
    <property type="entry name" value="SiR_like1"/>
    <property type="match status" value="1"/>
</dbReference>
<dbReference type="Gene3D" id="3.40.50.360">
    <property type="match status" value="1"/>
</dbReference>
<dbReference type="InterPro" id="IPR008254">
    <property type="entry name" value="Flavodoxin/NO_synth"/>
</dbReference>
<evidence type="ECO:0000313" key="9">
    <source>
        <dbReference type="Proteomes" id="UP000248856"/>
    </source>
</evidence>
<dbReference type="InterPro" id="IPR017938">
    <property type="entry name" value="Riboflavin_synthase-like_b-brl"/>
</dbReference>
<dbReference type="Proteomes" id="UP000248856">
    <property type="component" value="Unassembled WGS sequence"/>
</dbReference>
<keyword evidence="1" id="KW-0285">Flavoprotein</keyword>
<evidence type="ECO:0000259" key="6">
    <source>
        <dbReference type="PROSITE" id="PS50902"/>
    </source>
</evidence>
<dbReference type="SUPFAM" id="SSF63380">
    <property type="entry name" value="Riboflavin synthase domain-like"/>
    <property type="match status" value="1"/>
</dbReference>
<name>A0A328ZGU6_9BURK</name>
<dbReference type="OrthoDB" id="9816402at2"/>
<dbReference type="Gene3D" id="3.40.50.80">
    <property type="entry name" value="Nucleotide-binding domain of ferredoxin-NADP reductase (FNR) module"/>
    <property type="match status" value="1"/>
</dbReference>
<feature type="compositionally biased region" description="Low complexity" evidence="4">
    <location>
        <begin position="255"/>
        <end position="267"/>
    </location>
</feature>
<dbReference type="PRINTS" id="PR00369">
    <property type="entry name" value="FLAVODOXIN"/>
</dbReference>
<feature type="domain" description="FAD-binding FR-type" evidence="7">
    <location>
        <begin position="594"/>
        <end position="767"/>
    </location>
</feature>
<feature type="transmembrane region" description="Helical" evidence="5">
    <location>
        <begin position="41"/>
        <end position="63"/>
    </location>
</feature>
<evidence type="ECO:0000256" key="5">
    <source>
        <dbReference type="SAM" id="Phobius"/>
    </source>
</evidence>
<dbReference type="GO" id="GO:0010181">
    <property type="term" value="F:FMN binding"/>
    <property type="evidence" value="ECO:0007669"/>
    <property type="project" value="InterPro"/>
</dbReference>
<sequence length="902" mass="98072">MSTPARTTDPHAVASESSAPSSHRRGWALPGLRQVFFQLHWFIGITAGSVLIVIGMSGALLAFREELLDWINPGVRQVAPQSGPMLDPPRILEALAQSQAGRRVTALTLESVPGSAVRVNFAPAPGQRRGETVYVHPYTGALQPPLRGHEAFEWIESLHRWLLLPREPGRVAAGVLALCLLGLSLSGLYLRWPRHPLRWRTWLAFDTRLKGRPFLWSLHAVAGTWALVVYVVLTATGLYWSFDAVRDTVDGWAGQPRPARQAAPPARSADNGGARAQPSTPVDLAPAWRTFEQRAQGWTLANLRLPQRADQPLQIQWLDAAPVHERARHRLVLDLRTGEVATDDRYEQRSPGARALSTIYPLHMGTYFGLPGRIAVTAASLALPLFAVTGWMLYLGRRRQRRATDAARRAALGGMADAPARPGTGALLVAYASQSGMAERIALQTAGALQHAGLPTVVRSLQQFAPEDLQGHPRVLLIASSFGEGEPPDNARRFARQLSQGPSRNAAAAPLAHVRFAVLALGDRHYARFCGFGHALDTGLRHWGAQPLFPLIEVDDGDAGALARWREALATLDGAQRLATDPQVAPPGTPPTAQAMTRWRLEERVLRNPGSQGGPLFEIALRPEGTRHSLPTWPPGALVDAMPHQSPEAVTTWLQASELDGQAIVQHAGSGRCLADALAASVLPPPTGWTRPQACADQLVPLAPRTYSVASLPEDGALQLLVRQERHAQGLGIASGWLTAHAPLGSVQELRLLENPRFGADGTEGLPCIFIGNGSGLAGLRAHLRARMRAGQRRNWLLFGERQRACDQLCAEEISAWKAQGHLERLDLVFSRDADSPHRYVQDALRSAMQDLRQWLEEGAVVFVCGSAEGMAAGVDRVLLEALGPDALDALIEDGRYRRDVY</sequence>
<dbReference type="EMBL" id="QLTA01000007">
    <property type="protein sequence ID" value="RAR85079.1"/>
    <property type="molecule type" value="Genomic_DNA"/>
</dbReference>
<dbReference type="InterPro" id="IPR017927">
    <property type="entry name" value="FAD-bd_FR_type"/>
</dbReference>
<evidence type="ECO:0000313" key="8">
    <source>
        <dbReference type="EMBL" id="RAR85079.1"/>
    </source>
</evidence>
<reference evidence="8 9" key="1">
    <citation type="submission" date="2018-06" db="EMBL/GenBank/DDBJ databases">
        <title>Genomic Encyclopedia of Archaeal and Bacterial Type Strains, Phase II (KMG-II): from individual species to whole genera.</title>
        <authorList>
            <person name="Goeker M."/>
        </authorList>
    </citation>
    <scope>NUCLEOTIDE SEQUENCE [LARGE SCALE GENOMIC DNA]</scope>
    <source>
        <strain evidence="8 9">CFPB 3232</strain>
    </source>
</reference>
<dbReference type="InterPro" id="IPR001433">
    <property type="entry name" value="OxRdtase_FAD/NAD-bd"/>
</dbReference>
<evidence type="ECO:0000259" key="7">
    <source>
        <dbReference type="PROSITE" id="PS51384"/>
    </source>
</evidence>
<dbReference type="SUPFAM" id="SSF52343">
    <property type="entry name" value="Ferredoxin reductase-like, C-terminal NADP-linked domain"/>
    <property type="match status" value="1"/>
</dbReference>
<dbReference type="PROSITE" id="PS51384">
    <property type="entry name" value="FAD_FR"/>
    <property type="match status" value="1"/>
</dbReference>
<keyword evidence="5" id="KW-0472">Membrane</keyword>
<feature type="region of interest" description="Disordered" evidence="4">
    <location>
        <begin position="1"/>
        <end position="23"/>
    </location>
</feature>
<dbReference type="InterPro" id="IPR029039">
    <property type="entry name" value="Flavoprotein-like_sf"/>
</dbReference>
<proteinExistence type="predicted"/>
<keyword evidence="3" id="KW-0813">Transport</keyword>
<accession>A0A328ZGU6</accession>
<evidence type="ECO:0000256" key="4">
    <source>
        <dbReference type="SAM" id="MobiDB-lite"/>
    </source>
</evidence>
<evidence type="ECO:0000256" key="2">
    <source>
        <dbReference type="ARBA" id="ARBA00022643"/>
    </source>
</evidence>
<dbReference type="Pfam" id="PF00175">
    <property type="entry name" value="NAD_binding_1"/>
    <property type="match status" value="1"/>
</dbReference>
<dbReference type="Pfam" id="PF03929">
    <property type="entry name" value="PepSY_TM"/>
    <property type="match status" value="1"/>
</dbReference>
<dbReference type="InterPro" id="IPR039261">
    <property type="entry name" value="FNR_nucleotide-bd"/>
</dbReference>
<feature type="transmembrane region" description="Helical" evidence="5">
    <location>
        <begin position="213"/>
        <end position="233"/>
    </location>
</feature>
<keyword evidence="9" id="KW-1185">Reference proteome</keyword>
<gene>
    <name evidence="8" type="ORF">AX018_100714</name>
</gene>
<dbReference type="AlphaFoldDB" id="A0A328ZGU6"/>
<dbReference type="GO" id="GO:0016491">
    <property type="term" value="F:oxidoreductase activity"/>
    <property type="evidence" value="ECO:0007669"/>
    <property type="project" value="InterPro"/>
</dbReference>
<feature type="transmembrane region" description="Helical" evidence="5">
    <location>
        <begin position="171"/>
        <end position="192"/>
    </location>
</feature>
<feature type="region of interest" description="Disordered" evidence="4">
    <location>
        <begin position="253"/>
        <end position="281"/>
    </location>
</feature>
<feature type="transmembrane region" description="Helical" evidence="5">
    <location>
        <begin position="374"/>
        <end position="394"/>
    </location>
</feature>
<keyword evidence="5" id="KW-0812">Transmembrane</keyword>
<comment type="caution">
    <text evidence="8">The sequence shown here is derived from an EMBL/GenBank/DDBJ whole genome shotgun (WGS) entry which is preliminary data.</text>
</comment>
<evidence type="ECO:0000256" key="1">
    <source>
        <dbReference type="ARBA" id="ARBA00022630"/>
    </source>
</evidence>
<dbReference type="PROSITE" id="PS50902">
    <property type="entry name" value="FLAVODOXIN_LIKE"/>
    <property type="match status" value="1"/>
</dbReference>
<evidence type="ECO:0000256" key="3">
    <source>
        <dbReference type="ARBA" id="ARBA00022982"/>
    </source>
</evidence>
<dbReference type="Pfam" id="PF00258">
    <property type="entry name" value="Flavodoxin_1"/>
    <property type="match status" value="1"/>
</dbReference>